<evidence type="ECO:0000256" key="4">
    <source>
        <dbReference type="ARBA" id="ARBA00022692"/>
    </source>
</evidence>
<name>W1PDT2_AMBTC</name>
<evidence type="ECO:0000313" key="11">
    <source>
        <dbReference type="EMBL" id="ERN05781.1"/>
    </source>
</evidence>
<evidence type="ECO:0000256" key="5">
    <source>
        <dbReference type="ARBA" id="ARBA00022970"/>
    </source>
</evidence>
<dbReference type="HOGENOM" id="CLU_034419_2_0_1"/>
<keyword evidence="7 9" id="KW-0472">Membrane</keyword>
<keyword evidence="3" id="KW-0813">Transport</keyword>
<feature type="transmembrane region" description="Helical" evidence="9">
    <location>
        <begin position="392"/>
        <end position="414"/>
    </location>
</feature>
<evidence type="ECO:0000313" key="12">
    <source>
        <dbReference type="Proteomes" id="UP000017836"/>
    </source>
</evidence>
<feature type="transmembrane region" description="Helical" evidence="9">
    <location>
        <begin position="119"/>
        <end position="139"/>
    </location>
</feature>
<dbReference type="PANTHER" id="PTHR22950:SF458">
    <property type="entry name" value="SODIUM-COUPLED NEUTRAL AMINO ACID TRANSPORTER 11-RELATED"/>
    <property type="match status" value="1"/>
</dbReference>
<evidence type="ECO:0000256" key="3">
    <source>
        <dbReference type="ARBA" id="ARBA00022448"/>
    </source>
</evidence>
<proteinExistence type="inferred from homology"/>
<dbReference type="PANTHER" id="PTHR22950">
    <property type="entry name" value="AMINO ACID TRANSPORTER"/>
    <property type="match status" value="1"/>
</dbReference>
<evidence type="ECO:0000259" key="10">
    <source>
        <dbReference type="Pfam" id="PF01490"/>
    </source>
</evidence>
<evidence type="ECO:0000256" key="1">
    <source>
        <dbReference type="ARBA" id="ARBA00004141"/>
    </source>
</evidence>
<evidence type="ECO:0000256" key="8">
    <source>
        <dbReference type="SAM" id="MobiDB-lite"/>
    </source>
</evidence>
<feature type="transmembrane region" description="Helical" evidence="9">
    <location>
        <begin position="167"/>
        <end position="188"/>
    </location>
</feature>
<feature type="transmembrane region" description="Helical" evidence="9">
    <location>
        <begin position="240"/>
        <end position="260"/>
    </location>
</feature>
<feature type="transmembrane region" description="Helical" evidence="9">
    <location>
        <begin position="69"/>
        <end position="88"/>
    </location>
</feature>
<evidence type="ECO:0000256" key="6">
    <source>
        <dbReference type="ARBA" id="ARBA00022989"/>
    </source>
</evidence>
<feature type="domain" description="Amino acid transporter transmembrane" evidence="10">
    <location>
        <begin position="42"/>
        <end position="425"/>
    </location>
</feature>
<feature type="transmembrane region" description="Helical" evidence="9">
    <location>
        <begin position="200"/>
        <end position="220"/>
    </location>
</feature>
<dbReference type="eggNOG" id="KOG1305">
    <property type="taxonomic scope" value="Eukaryota"/>
</dbReference>
<dbReference type="GO" id="GO:0015179">
    <property type="term" value="F:L-amino acid transmembrane transporter activity"/>
    <property type="evidence" value="ECO:0000318"/>
    <property type="project" value="GO_Central"/>
</dbReference>
<dbReference type="OMA" id="AFHACEM"/>
<keyword evidence="5" id="KW-0029">Amino-acid transport</keyword>
<gene>
    <name evidence="11" type="ORF">AMTR_s00006p00254710</name>
</gene>
<dbReference type="GO" id="GO:0031090">
    <property type="term" value="C:organelle membrane"/>
    <property type="evidence" value="ECO:0007669"/>
    <property type="project" value="UniProtKB-ARBA"/>
</dbReference>
<dbReference type="EMBL" id="KI393980">
    <property type="protein sequence ID" value="ERN05781.1"/>
    <property type="molecule type" value="Genomic_DNA"/>
</dbReference>
<protein>
    <recommendedName>
        <fullName evidence="10">Amino acid transporter transmembrane domain-containing protein</fullName>
    </recommendedName>
</protein>
<organism evidence="11 12">
    <name type="scientific">Amborella trichopoda</name>
    <dbReference type="NCBI Taxonomy" id="13333"/>
    <lineage>
        <taxon>Eukaryota</taxon>
        <taxon>Viridiplantae</taxon>
        <taxon>Streptophyta</taxon>
        <taxon>Embryophyta</taxon>
        <taxon>Tracheophyta</taxon>
        <taxon>Spermatophyta</taxon>
        <taxon>Magnoliopsida</taxon>
        <taxon>Amborellales</taxon>
        <taxon>Amborellaceae</taxon>
        <taxon>Amborella</taxon>
    </lineage>
</organism>
<feature type="region of interest" description="Disordered" evidence="8">
    <location>
        <begin position="1"/>
        <end position="32"/>
    </location>
</feature>
<evidence type="ECO:0000256" key="9">
    <source>
        <dbReference type="SAM" id="Phobius"/>
    </source>
</evidence>
<dbReference type="AlphaFoldDB" id="W1PDT2"/>
<sequence length="461" mass="49790">MSPTMEKDSRKKNHSVVNEKTPLLPTKASSSDQSEFDGICGASFAGAVFNLSTSVVGAGIMSLPATMKVLGLGPGVAMILMMALLTEVSIEMLMRFSRAAKAFSYSGVMGDAFGKTGRMMLQICIILNNFQGLIVYTIIVGDVLSGKTSSGIHHPGILEGWFGQQWWTGRSFVIMATTILVFAPLASFKRIDSLRFTSAMSVALAVVFVVITAGIAIVKLLEGSVGMPRLLPNVTDHASIWKLFTVIPVLVTAFNCHFTVHSIDNELEDSSDMQPTVRTSLILCSSVYVATSFFGFLLFGDNTLDDILANFDSNLGIPFSSLLNDTVRVSYALHLMLVFPVVFHAMRINVDGLLFPSSRPLDLDNKRFIGISIAMLGAAQFAANFIPNIWIMFQFMGATTAVSNGFIFPASIALRDPHGIATRKDRILGISMIVLAVFSSIVAISNNAYSVFNKSSTSPKS</sequence>
<dbReference type="InterPro" id="IPR013057">
    <property type="entry name" value="AA_transpt_TM"/>
</dbReference>
<dbReference type="GO" id="GO:0003333">
    <property type="term" value="P:amino acid transmembrane transport"/>
    <property type="evidence" value="ECO:0000318"/>
    <property type="project" value="GO_Central"/>
</dbReference>
<reference evidence="12" key="1">
    <citation type="journal article" date="2013" name="Science">
        <title>The Amborella genome and the evolution of flowering plants.</title>
        <authorList>
            <consortium name="Amborella Genome Project"/>
        </authorList>
    </citation>
    <scope>NUCLEOTIDE SEQUENCE [LARGE SCALE GENOMIC DNA]</scope>
</reference>
<dbReference type="GO" id="GO:0016020">
    <property type="term" value="C:membrane"/>
    <property type="evidence" value="ECO:0000318"/>
    <property type="project" value="GO_Central"/>
</dbReference>
<dbReference type="Gramene" id="ERN05781">
    <property type="protein sequence ID" value="ERN05781"/>
    <property type="gene ID" value="AMTR_s00006p00254710"/>
</dbReference>
<feature type="transmembrane region" description="Helical" evidence="9">
    <location>
        <begin position="426"/>
        <end position="445"/>
    </location>
</feature>
<feature type="transmembrane region" description="Helical" evidence="9">
    <location>
        <begin position="281"/>
        <end position="300"/>
    </location>
</feature>
<keyword evidence="6 9" id="KW-1133">Transmembrane helix</keyword>
<feature type="transmembrane region" description="Helical" evidence="9">
    <location>
        <begin position="39"/>
        <end position="63"/>
    </location>
</feature>
<dbReference type="STRING" id="13333.W1PDT2"/>
<accession>W1PDT2</accession>
<keyword evidence="4 9" id="KW-0812">Transmembrane</keyword>
<dbReference type="Pfam" id="PF01490">
    <property type="entry name" value="Aa_trans"/>
    <property type="match status" value="1"/>
</dbReference>
<feature type="transmembrane region" description="Helical" evidence="9">
    <location>
        <begin position="329"/>
        <end position="348"/>
    </location>
</feature>
<comment type="subcellular location">
    <subcellularLocation>
        <location evidence="1">Membrane</location>
        <topology evidence="1">Multi-pass membrane protein</topology>
    </subcellularLocation>
</comment>
<keyword evidence="12" id="KW-1185">Reference proteome</keyword>
<evidence type="ECO:0000256" key="7">
    <source>
        <dbReference type="ARBA" id="ARBA00023136"/>
    </source>
</evidence>
<feature type="transmembrane region" description="Helical" evidence="9">
    <location>
        <begin position="368"/>
        <end position="386"/>
    </location>
</feature>
<evidence type="ECO:0000256" key="2">
    <source>
        <dbReference type="ARBA" id="ARBA00008066"/>
    </source>
</evidence>
<comment type="similarity">
    <text evidence="2">Belongs to the amino acid/polyamine transporter 2 family.</text>
</comment>
<dbReference type="Proteomes" id="UP000017836">
    <property type="component" value="Unassembled WGS sequence"/>
</dbReference>